<dbReference type="PANTHER" id="PTHR43442">
    <property type="entry name" value="GLUCONOKINASE-RELATED"/>
    <property type="match status" value="1"/>
</dbReference>
<keyword evidence="11" id="KW-1185">Reference proteome</keyword>
<evidence type="ECO:0000313" key="10">
    <source>
        <dbReference type="EMBL" id="SDT12305.1"/>
    </source>
</evidence>
<evidence type="ECO:0000256" key="7">
    <source>
        <dbReference type="ARBA" id="ARBA00022840"/>
    </source>
</evidence>
<evidence type="ECO:0000256" key="9">
    <source>
        <dbReference type="RuleBase" id="RU363066"/>
    </source>
</evidence>
<protein>
    <recommendedName>
        <fullName evidence="3 9">Gluconokinase</fullName>
        <ecNumber evidence="3 9">2.7.1.12</ecNumber>
    </recommendedName>
</protein>
<keyword evidence="5 9" id="KW-0547">Nucleotide-binding</keyword>
<dbReference type="NCBIfam" id="TIGR01313">
    <property type="entry name" value="therm_gnt_kin"/>
    <property type="match status" value="1"/>
</dbReference>
<gene>
    <name evidence="10" type="ORF">SAMN04489834_2878</name>
</gene>
<dbReference type="CDD" id="cd02021">
    <property type="entry name" value="GntK"/>
    <property type="match status" value="1"/>
</dbReference>
<dbReference type="Proteomes" id="UP000181956">
    <property type="component" value="Chromosome I"/>
</dbReference>
<keyword evidence="4 9" id="KW-0808">Transferase</keyword>
<evidence type="ECO:0000256" key="2">
    <source>
        <dbReference type="ARBA" id="ARBA00008420"/>
    </source>
</evidence>
<reference evidence="11" key="1">
    <citation type="submission" date="2016-10" db="EMBL/GenBank/DDBJ databases">
        <authorList>
            <person name="Varghese N."/>
            <person name="Submissions S."/>
        </authorList>
    </citation>
    <scope>NUCLEOTIDE SEQUENCE [LARGE SCALE GENOMIC DNA]</scope>
    <source>
        <strain evidence="11">DSM 21772</strain>
    </source>
</reference>
<proteinExistence type="inferred from homology"/>
<evidence type="ECO:0000256" key="8">
    <source>
        <dbReference type="ARBA" id="ARBA00048090"/>
    </source>
</evidence>
<dbReference type="SUPFAM" id="SSF52540">
    <property type="entry name" value="P-loop containing nucleoside triphosphate hydrolases"/>
    <property type="match status" value="1"/>
</dbReference>
<dbReference type="InterPro" id="IPR027417">
    <property type="entry name" value="P-loop_NTPase"/>
</dbReference>
<dbReference type="GO" id="GO:0005975">
    <property type="term" value="P:carbohydrate metabolic process"/>
    <property type="evidence" value="ECO:0007669"/>
    <property type="project" value="InterPro"/>
</dbReference>
<dbReference type="RefSeq" id="WP_231919215.1">
    <property type="nucleotide sequence ID" value="NZ_LT629742.1"/>
</dbReference>
<evidence type="ECO:0000256" key="4">
    <source>
        <dbReference type="ARBA" id="ARBA00022679"/>
    </source>
</evidence>
<evidence type="ECO:0000256" key="1">
    <source>
        <dbReference type="ARBA" id="ARBA00004761"/>
    </source>
</evidence>
<name>A0A1H1XSU9_9MICO</name>
<evidence type="ECO:0000256" key="3">
    <source>
        <dbReference type="ARBA" id="ARBA00012054"/>
    </source>
</evidence>
<dbReference type="AlphaFoldDB" id="A0A1H1XSU9"/>
<dbReference type="Gene3D" id="3.40.50.300">
    <property type="entry name" value="P-loop containing nucleotide triphosphate hydrolases"/>
    <property type="match status" value="1"/>
</dbReference>
<dbReference type="Pfam" id="PF01202">
    <property type="entry name" value="SKI"/>
    <property type="match status" value="1"/>
</dbReference>
<dbReference type="InterPro" id="IPR006001">
    <property type="entry name" value="Therm_gnt_kin"/>
</dbReference>
<keyword evidence="6 9" id="KW-0418">Kinase</keyword>
<evidence type="ECO:0000256" key="6">
    <source>
        <dbReference type="ARBA" id="ARBA00022777"/>
    </source>
</evidence>
<dbReference type="InterPro" id="IPR031322">
    <property type="entry name" value="Shikimate/glucono_kinase"/>
</dbReference>
<comment type="similarity">
    <text evidence="2 9">Belongs to the gluconokinase GntK/GntV family.</text>
</comment>
<evidence type="ECO:0000313" key="11">
    <source>
        <dbReference type="Proteomes" id="UP000181956"/>
    </source>
</evidence>
<dbReference type="EC" id="2.7.1.12" evidence="3 9"/>
<dbReference type="GO" id="GO:0005524">
    <property type="term" value="F:ATP binding"/>
    <property type="evidence" value="ECO:0007669"/>
    <property type="project" value="UniProtKB-KW"/>
</dbReference>
<accession>A0A1H1XSU9</accession>
<keyword evidence="7 9" id="KW-0067">ATP-binding</keyword>
<dbReference type="STRING" id="412690.SAMN04489834_2878"/>
<sequence length="193" mass="20137">MGENTTPIVVMGVQGAGKSTLGQLLAERLGYRFVDGDDLHTPENVAAMAAGRALTDAQREPWLRTVGSTLSAGADDGIVVACSALKQRYRDLLRESVPGLFVVHPAGSMQLVAERIGQRSHQYMPAALLQSQFDTLEPLAAGERGVTIDIARTPQELVEAVVAALGAATAAIGTLATGTLATGTRTERTGADL</sequence>
<comment type="catalytic activity">
    <reaction evidence="8 9">
        <text>D-gluconate + ATP = 6-phospho-D-gluconate + ADP + H(+)</text>
        <dbReference type="Rhea" id="RHEA:19433"/>
        <dbReference type="ChEBI" id="CHEBI:15378"/>
        <dbReference type="ChEBI" id="CHEBI:18391"/>
        <dbReference type="ChEBI" id="CHEBI:30616"/>
        <dbReference type="ChEBI" id="CHEBI:58759"/>
        <dbReference type="ChEBI" id="CHEBI:456216"/>
        <dbReference type="EC" id="2.7.1.12"/>
    </reaction>
</comment>
<organism evidence="10 11">
    <name type="scientific">Microterricola viridarii</name>
    <dbReference type="NCBI Taxonomy" id="412690"/>
    <lineage>
        <taxon>Bacteria</taxon>
        <taxon>Bacillati</taxon>
        <taxon>Actinomycetota</taxon>
        <taxon>Actinomycetes</taxon>
        <taxon>Micrococcales</taxon>
        <taxon>Microbacteriaceae</taxon>
        <taxon>Microterricola</taxon>
    </lineage>
</organism>
<evidence type="ECO:0000256" key="5">
    <source>
        <dbReference type="ARBA" id="ARBA00022741"/>
    </source>
</evidence>
<comment type="pathway">
    <text evidence="1">Carbohydrate acid metabolism.</text>
</comment>
<dbReference type="GO" id="GO:0046316">
    <property type="term" value="F:gluconokinase activity"/>
    <property type="evidence" value="ECO:0007669"/>
    <property type="project" value="UniProtKB-EC"/>
</dbReference>
<dbReference type="GO" id="GO:0005737">
    <property type="term" value="C:cytoplasm"/>
    <property type="evidence" value="ECO:0007669"/>
    <property type="project" value="TreeGrafter"/>
</dbReference>
<dbReference type="EMBL" id="LT629742">
    <property type="protein sequence ID" value="SDT12305.1"/>
    <property type="molecule type" value="Genomic_DNA"/>
</dbReference>
<dbReference type="PANTHER" id="PTHR43442:SF3">
    <property type="entry name" value="GLUCONOKINASE-RELATED"/>
    <property type="match status" value="1"/>
</dbReference>